<dbReference type="Pfam" id="PF12796">
    <property type="entry name" value="Ank_2"/>
    <property type="match status" value="1"/>
</dbReference>
<dbReference type="PANTHER" id="PTHR23335:SF30">
    <property type="entry name" value="CALMODULIN-BINDING TRANSCRIPTION ACTIVATOR 3"/>
    <property type="match status" value="1"/>
</dbReference>
<dbReference type="InterPro" id="IPR036770">
    <property type="entry name" value="Ankyrin_rpt-contain_sf"/>
</dbReference>
<feature type="compositionally biased region" description="Basic and acidic residues" evidence="2">
    <location>
        <begin position="449"/>
        <end position="472"/>
    </location>
</feature>
<feature type="compositionally biased region" description="Basic and acidic residues" evidence="2">
    <location>
        <begin position="1"/>
        <end position="14"/>
    </location>
</feature>
<feature type="compositionally biased region" description="Basic and acidic residues" evidence="2">
    <location>
        <begin position="48"/>
        <end position="63"/>
    </location>
</feature>
<dbReference type="InterPro" id="IPR002110">
    <property type="entry name" value="Ankyrin_rpt"/>
</dbReference>
<dbReference type="PROSITE" id="PS50088">
    <property type="entry name" value="ANK_REPEAT"/>
    <property type="match status" value="1"/>
</dbReference>
<reference evidence="3 4" key="1">
    <citation type="journal article" date="2021" name="Commun. Biol.">
        <title>The genome of Shorea leprosula (Dipterocarpaceae) highlights the ecological relevance of drought in aseasonal tropical rainforests.</title>
        <authorList>
            <person name="Ng K.K.S."/>
            <person name="Kobayashi M.J."/>
            <person name="Fawcett J.A."/>
            <person name="Hatakeyama M."/>
            <person name="Paape T."/>
            <person name="Ng C.H."/>
            <person name="Ang C.C."/>
            <person name="Tnah L.H."/>
            <person name="Lee C.T."/>
            <person name="Nishiyama T."/>
            <person name="Sese J."/>
            <person name="O'Brien M.J."/>
            <person name="Copetti D."/>
            <person name="Mohd Noor M.I."/>
            <person name="Ong R.C."/>
            <person name="Putra M."/>
            <person name="Sireger I.Z."/>
            <person name="Indrioko S."/>
            <person name="Kosugi Y."/>
            <person name="Izuno A."/>
            <person name="Isagi Y."/>
            <person name="Lee S.L."/>
            <person name="Shimizu K.K."/>
        </authorList>
    </citation>
    <scope>NUCLEOTIDE SEQUENCE [LARGE SCALE GENOMIC DNA]</scope>
    <source>
        <strain evidence="3">214</strain>
    </source>
</reference>
<keyword evidence="1" id="KW-0040">ANK repeat</keyword>
<evidence type="ECO:0000313" key="3">
    <source>
        <dbReference type="EMBL" id="GKV49820.1"/>
    </source>
</evidence>
<proteinExistence type="predicted"/>
<dbReference type="SUPFAM" id="SSF48403">
    <property type="entry name" value="Ankyrin repeat"/>
    <property type="match status" value="1"/>
</dbReference>
<dbReference type="PROSITE" id="PS50297">
    <property type="entry name" value="ANK_REP_REGION"/>
    <property type="match status" value="1"/>
</dbReference>
<feature type="region of interest" description="Disordered" evidence="2">
    <location>
        <begin position="1"/>
        <end position="87"/>
    </location>
</feature>
<evidence type="ECO:0000313" key="4">
    <source>
        <dbReference type="Proteomes" id="UP001054252"/>
    </source>
</evidence>
<gene>
    <name evidence="3" type="ORF">SLEP1_g56551</name>
</gene>
<comment type="caution">
    <text evidence="3">The sequence shown here is derived from an EMBL/GenBank/DDBJ whole genome shotgun (WGS) entry which is preliminary data.</text>
</comment>
<dbReference type="Gene3D" id="1.25.40.20">
    <property type="entry name" value="Ankyrin repeat-containing domain"/>
    <property type="match status" value="1"/>
</dbReference>
<feature type="region of interest" description="Disordered" evidence="2">
    <location>
        <begin position="430"/>
        <end position="476"/>
    </location>
</feature>
<dbReference type="Proteomes" id="UP001054252">
    <property type="component" value="Unassembled WGS sequence"/>
</dbReference>
<dbReference type="GO" id="GO:0003712">
    <property type="term" value="F:transcription coregulator activity"/>
    <property type="evidence" value="ECO:0007669"/>
    <property type="project" value="TreeGrafter"/>
</dbReference>
<protein>
    <submittedName>
        <fullName evidence="3">Uncharacterized protein</fullName>
    </submittedName>
</protein>
<sequence>MEDFSCVKKTEGEIPHSQVPEKIVPNFEIDSSSSSGSRPNICLEPSENTDRYLDGAQPLEREYAQPAIPGTDLAPTQSDEGKSDNHAEAPVYSLASIEELLEDDSYKSFSFFLPPNTVDELLSVDFDKGKSEDTDRVKEAQVACPYSQGQESDEIDVSSIPSEGKLDIQVINAAENYSDSDEANYLRRFIKILCSGSSATNPVTSSLEDASQLSSKISSLLEEDNKELDQMLKTGSGMEFSVEKLKDQLLQKQLKEKLLVWILQKDAEGGKGCSILDEDGQGVLHLAAALGYDWALEPTIVAGVSVDFRDVNRWTALHWAAFCGRENTVATLISLGADPGALTKRSPEYLGGRTPADLASANGHKRIAVYLGKPLGVSLSCTAAICEDLPRETLVLPREVWQREAELLRREEEALQRGYELWPFLKAQNQSKKMKEDEDEDEGPDDEGPEGRGPEKDEGPEKEKEEGKKRAPDSAWESGKANKILKAHLAYMALLTAYYVVQSMETIHMIVLVCVEASKKTEERKLSYIDDGFELSAIRE</sequence>
<evidence type="ECO:0000256" key="1">
    <source>
        <dbReference type="PROSITE-ProRule" id="PRU00023"/>
    </source>
</evidence>
<feature type="repeat" description="ANK" evidence="1">
    <location>
        <begin position="312"/>
        <end position="344"/>
    </location>
</feature>
<feature type="compositionally biased region" description="Polar residues" evidence="2">
    <location>
        <begin position="29"/>
        <end position="38"/>
    </location>
</feature>
<dbReference type="EMBL" id="BPVZ01000321">
    <property type="protein sequence ID" value="GKV49820.1"/>
    <property type="molecule type" value="Genomic_DNA"/>
</dbReference>
<feature type="compositionally biased region" description="Acidic residues" evidence="2">
    <location>
        <begin position="437"/>
        <end position="448"/>
    </location>
</feature>
<organism evidence="3 4">
    <name type="scientific">Rubroshorea leprosula</name>
    <dbReference type="NCBI Taxonomy" id="152421"/>
    <lineage>
        <taxon>Eukaryota</taxon>
        <taxon>Viridiplantae</taxon>
        <taxon>Streptophyta</taxon>
        <taxon>Embryophyta</taxon>
        <taxon>Tracheophyta</taxon>
        <taxon>Spermatophyta</taxon>
        <taxon>Magnoliopsida</taxon>
        <taxon>eudicotyledons</taxon>
        <taxon>Gunneridae</taxon>
        <taxon>Pentapetalae</taxon>
        <taxon>rosids</taxon>
        <taxon>malvids</taxon>
        <taxon>Malvales</taxon>
        <taxon>Dipterocarpaceae</taxon>
        <taxon>Rubroshorea</taxon>
    </lineage>
</organism>
<dbReference type="GO" id="GO:0006357">
    <property type="term" value="P:regulation of transcription by RNA polymerase II"/>
    <property type="evidence" value="ECO:0007669"/>
    <property type="project" value="TreeGrafter"/>
</dbReference>
<dbReference type="SMART" id="SM00248">
    <property type="entry name" value="ANK"/>
    <property type="match status" value="2"/>
</dbReference>
<dbReference type="PANTHER" id="PTHR23335">
    <property type="entry name" value="CALMODULIN-BINDING TRANSCRIPTION ACTIVATOR CAMTA"/>
    <property type="match status" value="1"/>
</dbReference>
<dbReference type="AlphaFoldDB" id="A0AAV5MJ30"/>
<evidence type="ECO:0000256" key="2">
    <source>
        <dbReference type="SAM" id="MobiDB-lite"/>
    </source>
</evidence>
<keyword evidence="4" id="KW-1185">Reference proteome</keyword>
<dbReference type="GO" id="GO:0005634">
    <property type="term" value="C:nucleus"/>
    <property type="evidence" value="ECO:0007669"/>
    <property type="project" value="TreeGrafter"/>
</dbReference>
<name>A0AAV5MJ30_9ROSI</name>
<accession>A0AAV5MJ30</accession>
<dbReference type="GO" id="GO:0003690">
    <property type="term" value="F:double-stranded DNA binding"/>
    <property type="evidence" value="ECO:0007669"/>
    <property type="project" value="TreeGrafter"/>
</dbReference>